<dbReference type="Gene3D" id="3.10.180.10">
    <property type="entry name" value="2,3-Dihydroxybiphenyl 1,2-Dioxygenase, domain 1"/>
    <property type="match status" value="1"/>
</dbReference>
<evidence type="ECO:0000313" key="5">
    <source>
        <dbReference type="EMBL" id="CAF4198756.1"/>
    </source>
</evidence>
<accession>A0A815GJJ6</accession>
<protein>
    <recommendedName>
        <fullName evidence="1">Glyoxalase/fosfomycin resistance/dioxygenase domain-containing protein</fullName>
    </recommendedName>
</protein>
<proteinExistence type="predicted"/>
<feature type="domain" description="Glyoxalase/fosfomycin resistance/dioxygenase" evidence="1">
    <location>
        <begin position="23"/>
        <end position="107"/>
    </location>
</feature>
<comment type="caution">
    <text evidence="3">The sequence shown here is derived from an EMBL/GenBank/DDBJ whole genome shotgun (WGS) entry which is preliminary data.</text>
</comment>
<dbReference type="Proteomes" id="UP000677228">
    <property type="component" value="Unassembled WGS sequence"/>
</dbReference>
<dbReference type="Proteomes" id="UP000663829">
    <property type="component" value="Unassembled WGS sequence"/>
</dbReference>
<evidence type="ECO:0000313" key="3">
    <source>
        <dbReference type="EMBL" id="CAF1339264.1"/>
    </source>
</evidence>
<dbReference type="Pfam" id="PF00903">
    <property type="entry name" value="Glyoxalase"/>
    <property type="match status" value="1"/>
</dbReference>
<dbReference type="EMBL" id="CAJOBA010005208">
    <property type="protein sequence ID" value="CAF3736392.1"/>
    <property type="molecule type" value="Genomic_DNA"/>
</dbReference>
<dbReference type="EMBL" id="CAJNOQ010014311">
    <property type="protein sequence ID" value="CAF1339264.1"/>
    <property type="molecule type" value="Genomic_DNA"/>
</dbReference>
<evidence type="ECO:0000313" key="2">
    <source>
        <dbReference type="EMBL" id="CAF0964393.1"/>
    </source>
</evidence>
<dbReference type="AlphaFoldDB" id="A0A815GJJ6"/>
<dbReference type="EMBL" id="CAJNOK010005203">
    <property type="protein sequence ID" value="CAF0964393.1"/>
    <property type="molecule type" value="Genomic_DNA"/>
</dbReference>
<keyword evidence="6" id="KW-1185">Reference proteome</keyword>
<dbReference type="Proteomes" id="UP000681722">
    <property type="component" value="Unassembled WGS sequence"/>
</dbReference>
<dbReference type="EMBL" id="CAJOBC010057685">
    <property type="protein sequence ID" value="CAF4198756.1"/>
    <property type="molecule type" value="Genomic_DNA"/>
</dbReference>
<evidence type="ECO:0000313" key="4">
    <source>
        <dbReference type="EMBL" id="CAF3736392.1"/>
    </source>
</evidence>
<dbReference type="Proteomes" id="UP000682733">
    <property type="component" value="Unassembled WGS sequence"/>
</dbReference>
<gene>
    <name evidence="3" type="ORF">GPM918_LOCUS30348</name>
    <name evidence="2" type="ORF">OVA965_LOCUS12774</name>
    <name evidence="5" type="ORF">SRO942_LOCUS30956</name>
    <name evidence="4" type="ORF">TMI583_LOCUS12777</name>
</gene>
<dbReference type="SUPFAM" id="SSF54593">
    <property type="entry name" value="Glyoxalase/Bleomycin resistance protein/Dihydroxybiphenyl dioxygenase"/>
    <property type="match status" value="1"/>
</dbReference>
<organism evidence="3 6">
    <name type="scientific">Didymodactylos carnosus</name>
    <dbReference type="NCBI Taxonomy" id="1234261"/>
    <lineage>
        <taxon>Eukaryota</taxon>
        <taxon>Metazoa</taxon>
        <taxon>Spiralia</taxon>
        <taxon>Gnathifera</taxon>
        <taxon>Rotifera</taxon>
        <taxon>Eurotatoria</taxon>
        <taxon>Bdelloidea</taxon>
        <taxon>Philodinida</taxon>
        <taxon>Philodinidae</taxon>
        <taxon>Didymodactylos</taxon>
    </lineage>
</organism>
<dbReference type="InterPro" id="IPR004360">
    <property type="entry name" value="Glyas_Fos-R_dOase_dom"/>
</dbReference>
<evidence type="ECO:0000313" key="6">
    <source>
        <dbReference type="Proteomes" id="UP000663829"/>
    </source>
</evidence>
<name>A0A815GJJ6_9BILA</name>
<dbReference type="OrthoDB" id="16820at2759"/>
<reference evidence="3" key="1">
    <citation type="submission" date="2021-02" db="EMBL/GenBank/DDBJ databases">
        <authorList>
            <person name="Nowell W R."/>
        </authorList>
    </citation>
    <scope>NUCLEOTIDE SEQUENCE</scope>
</reference>
<sequence>MGRLLGQMYGPELKRLKLGHMSASNGVGFELFQFIDPSTERLNVTGGFEYRRAGLFHICVTDPEPEQLVQRIVASGGTQISPVVNVFPTEIYQAVYTLDPFGNLVEVMATSYERQLSNRDLNATSNIVNP</sequence>
<dbReference type="InterPro" id="IPR029068">
    <property type="entry name" value="Glyas_Bleomycin-R_OHBP_Dase"/>
</dbReference>
<evidence type="ECO:0000259" key="1">
    <source>
        <dbReference type="Pfam" id="PF00903"/>
    </source>
</evidence>